<dbReference type="PANTHER" id="PTHR23150">
    <property type="entry name" value="SULFATASE MODIFYING FACTOR 1, 2"/>
    <property type="match status" value="1"/>
</dbReference>
<feature type="domain" description="Protein kinase" evidence="2">
    <location>
        <begin position="34"/>
        <end position="299"/>
    </location>
</feature>
<dbReference type="InterPro" id="IPR000719">
    <property type="entry name" value="Prot_kinase_dom"/>
</dbReference>
<keyword evidence="4" id="KW-1185">Reference proteome</keyword>
<feature type="region of interest" description="Disordered" evidence="1">
    <location>
        <begin position="368"/>
        <end position="387"/>
    </location>
</feature>
<sequence length="689" mass="77848">MQYCLKLNCEKPENGDGAEVCFSCGTRLLLRNRFRILKPLGEGGLGKTYLAQDCDKMDEPCVVKQLKYESHGTQANKKVIELFLREAQQLYQMRGQAQIPDLMAYFEDEGYFYLVQELIDGEDLSQEKERGLFDEAKIRVLLADVLPILSFIHQRGVIHRDLKPANIMRRRQDGKLMLIDFGVSRQLSQGLTRVGGITIVGTPGYAPFEQMTEGQVDPGPASDLYSLGVTCFELMSGIVPYPLMLQEGYRWVENWRQRVQQPVSAELAGVMDGLLKMRSQERFQTADAVLGALNAEASLAAYRQHLAEYAQEYRKMAAAQWPLSSYLLEQLGRMRAAWGLQPEDVERVERPIRDRVEAAYQARTAQEVEALPQEAEGQQRQQEIRQAEERRRRRELEAERQRVQVLQQELENQKKQQTNAPVALSLQSFSFETVRSEKKFLVFGESVSKRVTRSAEFFREDLGNGVTLDLVMIPGGTFVMGSPESEAGRTSAEGPQREVTVPAFAMGKYPVTQAQYEALMGNNPSNFKGANRPVERVNWNEVVEFCQKLSSLAGKTYRLPSEAEWEYACRAGTTTPYFFGQTLSKSQANFSSAATTEVGSFPANDFGLYDMHGNVYEWCLDPWHEDYQGAPTDGSAWVTGGDSSRRILRGGSWTDFPRYCRSADRVRLDPGDRHSVFGFRLALSASRTS</sequence>
<evidence type="ECO:0000313" key="3">
    <source>
        <dbReference type="EMBL" id="MCM1984266.1"/>
    </source>
</evidence>
<dbReference type="InterPro" id="IPR042095">
    <property type="entry name" value="SUMF_sf"/>
</dbReference>
<dbReference type="NCBIfam" id="NF045510">
    <property type="entry name" value="4Cys_prefix_kin"/>
    <property type="match status" value="1"/>
</dbReference>
<dbReference type="AlphaFoldDB" id="A0ABD4T717"/>
<keyword evidence="3" id="KW-0418">Kinase</keyword>
<dbReference type="InterPro" id="IPR051043">
    <property type="entry name" value="Sulfatase_Mod_Factor_Kinase"/>
</dbReference>
<dbReference type="InterPro" id="IPR011009">
    <property type="entry name" value="Kinase-like_dom_sf"/>
</dbReference>
<dbReference type="Gene3D" id="1.10.510.10">
    <property type="entry name" value="Transferase(Phosphotransferase) domain 1"/>
    <property type="match status" value="1"/>
</dbReference>
<dbReference type="PANTHER" id="PTHR23150:SF35">
    <property type="entry name" value="BLL6746 PROTEIN"/>
    <property type="match status" value="1"/>
</dbReference>
<dbReference type="InterPro" id="IPR016187">
    <property type="entry name" value="CTDL_fold"/>
</dbReference>
<name>A0ABD4T717_9CYAN</name>
<evidence type="ECO:0000256" key="1">
    <source>
        <dbReference type="SAM" id="MobiDB-lite"/>
    </source>
</evidence>
<dbReference type="SMART" id="SM00220">
    <property type="entry name" value="S_TKc"/>
    <property type="match status" value="1"/>
</dbReference>
<evidence type="ECO:0000313" key="4">
    <source>
        <dbReference type="Proteomes" id="UP000031561"/>
    </source>
</evidence>
<protein>
    <submittedName>
        <fullName evidence="3">Bifunctional serine/threonine-protein kinase/formylglycine-generating enzyme family protein</fullName>
    </submittedName>
</protein>
<dbReference type="PROSITE" id="PS50011">
    <property type="entry name" value="PROTEIN_KINASE_DOM"/>
    <property type="match status" value="1"/>
</dbReference>
<dbReference type="Proteomes" id="UP000031561">
    <property type="component" value="Unassembled WGS sequence"/>
</dbReference>
<dbReference type="RefSeq" id="WP_201277138.1">
    <property type="nucleotide sequence ID" value="NZ_JTHE03000091.1"/>
</dbReference>
<proteinExistence type="predicted"/>
<dbReference type="InterPro" id="IPR005532">
    <property type="entry name" value="SUMF_dom"/>
</dbReference>
<organism evidence="3 4">
    <name type="scientific">Lyngbya confervoides BDU141951</name>
    <dbReference type="NCBI Taxonomy" id="1574623"/>
    <lineage>
        <taxon>Bacteria</taxon>
        <taxon>Bacillati</taxon>
        <taxon>Cyanobacteriota</taxon>
        <taxon>Cyanophyceae</taxon>
        <taxon>Oscillatoriophycideae</taxon>
        <taxon>Oscillatoriales</taxon>
        <taxon>Microcoleaceae</taxon>
        <taxon>Lyngbya</taxon>
    </lineage>
</organism>
<evidence type="ECO:0000259" key="2">
    <source>
        <dbReference type="PROSITE" id="PS50011"/>
    </source>
</evidence>
<gene>
    <name evidence="3" type="ORF">QQ91_0015690</name>
</gene>
<dbReference type="Pfam" id="PF03781">
    <property type="entry name" value="FGE-sulfatase"/>
    <property type="match status" value="1"/>
</dbReference>
<dbReference type="GO" id="GO:0016301">
    <property type="term" value="F:kinase activity"/>
    <property type="evidence" value="ECO:0007669"/>
    <property type="project" value="UniProtKB-KW"/>
</dbReference>
<reference evidence="3 4" key="1">
    <citation type="journal article" date="2015" name="Genome Announc.">
        <title>Draft Genome Sequence of Filamentous Marine Cyanobacterium Lyngbya confervoides Strain BDU141951.</title>
        <authorList>
            <person name="Chandrababunaidu M.M."/>
            <person name="Sen D."/>
            <person name="Tripathy S."/>
        </authorList>
    </citation>
    <scope>NUCLEOTIDE SEQUENCE [LARGE SCALE GENOMIC DNA]</scope>
    <source>
        <strain evidence="3 4">BDU141951</strain>
    </source>
</reference>
<dbReference type="SUPFAM" id="SSF56112">
    <property type="entry name" value="Protein kinase-like (PK-like)"/>
    <property type="match status" value="1"/>
</dbReference>
<dbReference type="CDD" id="cd14014">
    <property type="entry name" value="STKc_PknB_like"/>
    <property type="match status" value="1"/>
</dbReference>
<comment type="caution">
    <text evidence="3">The sequence shown here is derived from an EMBL/GenBank/DDBJ whole genome shotgun (WGS) entry which is preliminary data.</text>
</comment>
<accession>A0ABD4T717</accession>
<dbReference type="Gene3D" id="3.90.1580.10">
    <property type="entry name" value="paralog of FGE (formylglycine-generating enzyme)"/>
    <property type="match status" value="1"/>
</dbReference>
<dbReference type="SUPFAM" id="SSF56436">
    <property type="entry name" value="C-type lectin-like"/>
    <property type="match status" value="1"/>
</dbReference>
<keyword evidence="3" id="KW-0808">Transferase</keyword>
<dbReference type="EMBL" id="JTHE03000091">
    <property type="protein sequence ID" value="MCM1984266.1"/>
    <property type="molecule type" value="Genomic_DNA"/>
</dbReference>
<dbReference type="Pfam" id="PF00069">
    <property type="entry name" value="Pkinase"/>
    <property type="match status" value="1"/>
</dbReference>